<dbReference type="STRING" id="1122934.SAMN02745691_02241"/>
<dbReference type="EMBL" id="FQYT01000028">
    <property type="protein sequence ID" value="SHJ60854.1"/>
    <property type="molecule type" value="Genomic_DNA"/>
</dbReference>
<reference evidence="1 2" key="1">
    <citation type="submission" date="2016-11" db="EMBL/GenBank/DDBJ databases">
        <authorList>
            <person name="Jaros S."/>
            <person name="Januszkiewicz K."/>
            <person name="Wedrychowicz H."/>
        </authorList>
    </citation>
    <scope>NUCLEOTIDE SEQUENCE [LARGE SCALE GENOMIC DNA]</scope>
    <source>
        <strain evidence="1 2">DSM 15970</strain>
    </source>
</reference>
<proteinExistence type="predicted"/>
<sequence length="237" mass="26612">MKSSNIKIAVLVVLINSTLICGCSNETLDGSTINKELNFELITESTAESIKEETPSEVIDNDEKIPKKGYVINNSNIYSPNEEINIDGIVFSNIEISATKAIPSGISKEEIINFGEKTDEYGSLVEKQTYAFVDLTISNTTQDYIDLYLSGGYLGVLNSENEISDSSVELRYRSNYFSDDPYRKDYYLYRMGPDESKTIKLGYIVSDQLLNSENLNFIINKDGFGPGYDQLKAFKLR</sequence>
<keyword evidence="2" id="KW-1185">Reference proteome</keyword>
<organism evidence="1 2">
    <name type="scientific">Parasporobacterium paucivorans DSM 15970</name>
    <dbReference type="NCBI Taxonomy" id="1122934"/>
    <lineage>
        <taxon>Bacteria</taxon>
        <taxon>Bacillati</taxon>
        <taxon>Bacillota</taxon>
        <taxon>Clostridia</taxon>
        <taxon>Lachnospirales</taxon>
        <taxon>Lachnospiraceae</taxon>
        <taxon>Parasporobacterium</taxon>
    </lineage>
</organism>
<evidence type="ECO:0000313" key="1">
    <source>
        <dbReference type="EMBL" id="SHJ60854.1"/>
    </source>
</evidence>
<name>A0A1M6KPT1_9FIRM</name>
<dbReference type="Proteomes" id="UP000184342">
    <property type="component" value="Unassembled WGS sequence"/>
</dbReference>
<dbReference type="AlphaFoldDB" id="A0A1M6KPT1"/>
<dbReference type="RefSeq" id="WP_073994491.1">
    <property type="nucleotide sequence ID" value="NZ_FQYT01000028.1"/>
</dbReference>
<gene>
    <name evidence="1" type="ORF">SAMN02745691_02241</name>
</gene>
<evidence type="ECO:0008006" key="3">
    <source>
        <dbReference type="Google" id="ProtNLM"/>
    </source>
</evidence>
<evidence type="ECO:0000313" key="2">
    <source>
        <dbReference type="Proteomes" id="UP000184342"/>
    </source>
</evidence>
<accession>A0A1M6KPT1</accession>
<dbReference type="PROSITE" id="PS51257">
    <property type="entry name" value="PROKAR_LIPOPROTEIN"/>
    <property type="match status" value="1"/>
</dbReference>
<protein>
    <recommendedName>
        <fullName evidence="3">DUF4352 domain-containing protein</fullName>
    </recommendedName>
</protein>